<evidence type="ECO:0000256" key="1">
    <source>
        <dbReference type="SAM" id="Phobius"/>
    </source>
</evidence>
<keyword evidence="1" id="KW-0812">Transmembrane</keyword>
<keyword evidence="3" id="KW-1185">Reference proteome</keyword>
<sequence length="196" mass="22934">MSFFAKLIKKKLIFMISLVIINEFLYLNFVLSHPIALRENPAILQLEANRAEYFLSNKRLSNNATNIKQNKSDFNFEPKSTEIGKDQKVYVNQTSLSSFENENENKDLNYREKFSSYFEIPKLGDKIKGILGLNDEAEDDDDFHLYRDTRSGRERLEDCSQPEKAEDNTKYLIITLKDKENGEKKFGDRILEKKND</sequence>
<evidence type="ECO:0000313" key="2">
    <source>
        <dbReference type="EMBL" id="ODV93461.1"/>
    </source>
</evidence>
<proteinExistence type="predicted"/>
<gene>
    <name evidence="2" type="ORF">PACTADRAFT_36077</name>
</gene>
<dbReference type="Proteomes" id="UP000094236">
    <property type="component" value="Unassembled WGS sequence"/>
</dbReference>
<evidence type="ECO:0000313" key="3">
    <source>
        <dbReference type="Proteomes" id="UP000094236"/>
    </source>
</evidence>
<accession>A0A1E4TNZ2</accession>
<protein>
    <submittedName>
        <fullName evidence="2">Uncharacterized protein</fullName>
    </submittedName>
</protein>
<organism evidence="2 3">
    <name type="scientific">Pachysolen tannophilus NRRL Y-2460</name>
    <dbReference type="NCBI Taxonomy" id="669874"/>
    <lineage>
        <taxon>Eukaryota</taxon>
        <taxon>Fungi</taxon>
        <taxon>Dikarya</taxon>
        <taxon>Ascomycota</taxon>
        <taxon>Saccharomycotina</taxon>
        <taxon>Pichiomycetes</taxon>
        <taxon>Pachysolenaceae</taxon>
        <taxon>Pachysolen</taxon>
    </lineage>
</organism>
<dbReference type="EMBL" id="KV454018">
    <property type="protein sequence ID" value="ODV93461.1"/>
    <property type="molecule type" value="Genomic_DNA"/>
</dbReference>
<dbReference type="AlphaFoldDB" id="A0A1E4TNZ2"/>
<reference evidence="3" key="1">
    <citation type="submission" date="2016-05" db="EMBL/GenBank/DDBJ databases">
        <title>Comparative genomics of biotechnologically important yeasts.</title>
        <authorList>
            <consortium name="DOE Joint Genome Institute"/>
            <person name="Riley R."/>
            <person name="Haridas S."/>
            <person name="Wolfe K.H."/>
            <person name="Lopes M.R."/>
            <person name="Hittinger C.T."/>
            <person name="Goker M."/>
            <person name="Salamov A."/>
            <person name="Wisecaver J."/>
            <person name="Long T.M."/>
            <person name="Aerts A.L."/>
            <person name="Barry K."/>
            <person name="Choi C."/>
            <person name="Clum A."/>
            <person name="Coughlan A.Y."/>
            <person name="Deshpande S."/>
            <person name="Douglass A.P."/>
            <person name="Hanson S.J."/>
            <person name="Klenk H.-P."/>
            <person name="Labutti K."/>
            <person name="Lapidus A."/>
            <person name="Lindquist E."/>
            <person name="Lipzen A."/>
            <person name="Meier-Kolthoff J.P."/>
            <person name="Ohm R.A."/>
            <person name="Otillar R.P."/>
            <person name="Pangilinan J."/>
            <person name="Peng Y."/>
            <person name="Rokas A."/>
            <person name="Rosa C.A."/>
            <person name="Scheuner C."/>
            <person name="Sibirny A.A."/>
            <person name="Slot J.C."/>
            <person name="Stielow J.B."/>
            <person name="Sun H."/>
            <person name="Kurtzman C.P."/>
            <person name="Blackwell M."/>
            <person name="Grigoriev I.V."/>
            <person name="Jeffries T.W."/>
        </authorList>
    </citation>
    <scope>NUCLEOTIDE SEQUENCE [LARGE SCALE GENOMIC DNA]</scope>
    <source>
        <strain evidence="3">NRRL Y-2460</strain>
    </source>
</reference>
<feature type="transmembrane region" description="Helical" evidence="1">
    <location>
        <begin position="12"/>
        <end position="31"/>
    </location>
</feature>
<name>A0A1E4TNZ2_PACTA</name>
<keyword evidence="1" id="KW-0472">Membrane</keyword>
<keyword evidence="1" id="KW-1133">Transmembrane helix</keyword>